<protein>
    <submittedName>
        <fullName evidence="1">Uncharacterized protein</fullName>
    </submittedName>
</protein>
<gene>
    <name evidence="1" type="ORF">UV59_C0007G0049</name>
</gene>
<reference evidence="1 2" key="1">
    <citation type="journal article" date="2015" name="Nature">
        <title>rRNA introns, odd ribosomes, and small enigmatic genomes across a large radiation of phyla.</title>
        <authorList>
            <person name="Brown C.T."/>
            <person name="Hug L.A."/>
            <person name="Thomas B.C."/>
            <person name="Sharon I."/>
            <person name="Castelle C.J."/>
            <person name="Singh A."/>
            <person name="Wilkins M.J."/>
            <person name="Williams K.H."/>
            <person name="Banfield J.F."/>
        </authorList>
    </citation>
    <scope>NUCLEOTIDE SEQUENCE [LARGE SCALE GENOMIC DNA]</scope>
</reference>
<dbReference type="Proteomes" id="UP000034543">
    <property type="component" value="Unassembled WGS sequence"/>
</dbReference>
<name>A0A0G1EQZ1_9BACT</name>
<proteinExistence type="predicted"/>
<evidence type="ECO:0000313" key="2">
    <source>
        <dbReference type="Proteomes" id="UP000034543"/>
    </source>
</evidence>
<sequence length="187" mass="21518">MERVKPTYASSLPISESIPGKEKLRRKATFYYLRSGYNWISDVSHLLEIPTHETQGKQLIKIPVGDNLRVEAAEYDLPNNLQLSISRNFGNSLDPYFHVCLAENNPESYTHPETYIRFATNEAVKIKVDSRKRQFRVTQKDGIRIAINVLNGEVIKLHSRMDLKTTHTISESSLFHQLVAVVRFFRG</sequence>
<dbReference type="STRING" id="1618436.UV59_C0007G0049"/>
<accession>A0A0G1EQZ1</accession>
<dbReference type="EMBL" id="LCFB01000007">
    <property type="protein sequence ID" value="KKS85466.1"/>
    <property type="molecule type" value="Genomic_DNA"/>
</dbReference>
<evidence type="ECO:0000313" key="1">
    <source>
        <dbReference type="EMBL" id="KKS85466.1"/>
    </source>
</evidence>
<organism evidence="1 2">
    <name type="scientific">Candidatus Gottesmanbacteria bacterium GW2011_GWA1_43_11</name>
    <dbReference type="NCBI Taxonomy" id="1618436"/>
    <lineage>
        <taxon>Bacteria</taxon>
        <taxon>Candidatus Gottesmaniibacteriota</taxon>
    </lineage>
</organism>
<comment type="caution">
    <text evidence="1">The sequence shown here is derived from an EMBL/GenBank/DDBJ whole genome shotgun (WGS) entry which is preliminary data.</text>
</comment>
<dbReference type="AlphaFoldDB" id="A0A0G1EQZ1"/>